<dbReference type="EMBL" id="FZOC01000005">
    <property type="protein sequence ID" value="SNS06645.1"/>
    <property type="molecule type" value="Genomic_DNA"/>
</dbReference>
<evidence type="ECO:0000256" key="7">
    <source>
        <dbReference type="HAMAP-Rule" id="MF_00375"/>
    </source>
</evidence>
<evidence type="ECO:0000313" key="8">
    <source>
        <dbReference type="EMBL" id="SNS06645.1"/>
    </source>
</evidence>
<comment type="catalytic activity">
    <reaction evidence="7">
        <text>(S)-4-amino-5-oxopentanoate = 5-aminolevulinate</text>
        <dbReference type="Rhea" id="RHEA:14265"/>
        <dbReference type="ChEBI" id="CHEBI:57501"/>
        <dbReference type="ChEBI" id="CHEBI:356416"/>
        <dbReference type="EC" id="5.4.3.8"/>
    </reaction>
</comment>
<keyword evidence="6 7" id="KW-0627">Porphyrin biosynthesis</keyword>
<keyword evidence="7" id="KW-0963">Cytoplasm</keyword>
<comment type="similarity">
    <text evidence="3 7">Belongs to the class-III pyridoxal-phosphate-dependent aminotransferase family. HemL subfamily.</text>
</comment>
<evidence type="ECO:0000313" key="9">
    <source>
        <dbReference type="Proteomes" id="UP000198324"/>
    </source>
</evidence>
<dbReference type="NCBIfam" id="NF000818">
    <property type="entry name" value="PRK00062.1"/>
    <property type="match status" value="1"/>
</dbReference>
<dbReference type="GO" id="GO:0006782">
    <property type="term" value="P:protoporphyrinogen IX biosynthetic process"/>
    <property type="evidence" value="ECO:0007669"/>
    <property type="project" value="UniProtKB-UniRule"/>
</dbReference>
<protein>
    <recommendedName>
        <fullName evidence="7">Glutamate-1-semialdehyde 2,1-aminomutase</fullName>
        <shortName evidence="7">GSA</shortName>
        <ecNumber evidence="7">5.4.3.8</ecNumber>
    </recommendedName>
    <alternativeName>
        <fullName evidence="7">Glutamate-1-semialdehyde aminotransferase</fullName>
        <shortName evidence="7">GSA-AT</shortName>
    </alternativeName>
</protein>
<dbReference type="EC" id="5.4.3.8" evidence="7"/>
<keyword evidence="5 7" id="KW-0413">Isomerase</keyword>
<feature type="modified residue" description="N6-(pyridoxal phosphate)lysine" evidence="7">
    <location>
        <position position="266"/>
    </location>
</feature>
<dbReference type="CDD" id="cd00610">
    <property type="entry name" value="OAT_like"/>
    <property type="match status" value="1"/>
</dbReference>
<dbReference type="GO" id="GO:0008483">
    <property type="term" value="F:transaminase activity"/>
    <property type="evidence" value="ECO:0007669"/>
    <property type="project" value="InterPro"/>
</dbReference>
<dbReference type="GO" id="GO:0030170">
    <property type="term" value="F:pyridoxal phosphate binding"/>
    <property type="evidence" value="ECO:0007669"/>
    <property type="project" value="InterPro"/>
</dbReference>
<proteinExistence type="inferred from homology"/>
<dbReference type="AlphaFoldDB" id="A0A239BF42"/>
<dbReference type="PANTHER" id="PTHR43713:SF3">
    <property type="entry name" value="GLUTAMATE-1-SEMIALDEHYDE 2,1-AMINOMUTASE 1, CHLOROPLASTIC-RELATED"/>
    <property type="match status" value="1"/>
</dbReference>
<dbReference type="Pfam" id="PF00202">
    <property type="entry name" value="Aminotran_3"/>
    <property type="match status" value="1"/>
</dbReference>
<dbReference type="PROSITE" id="PS00600">
    <property type="entry name" value="AA_TRANSFER_CLASS_3"/>
    <property type="match status" value="1"/>
</dbReference>
<comment type="cofactor">
    <cofactor evidence="1 7">
        <name>pyridoxal 5'-phosphate</name>
        <dbReference type="ChEBI" id="CHEBI:597326"/>
    </cofactor>
</comment>
<reference evidence="8 9" key="1">
    <citation type="submission" date="2017-06" db="EMBL/GenBank/DDBJ databases">
        <authorList>
            <person name="Kim H.J."/>
            <person name="Triplett B.A."/>
        </authorList>
    </citation>
    <scope>NUCLEOTIDE SEQUENCE [LARGE SCALE GENOMIC DNA]</scope>
    <source>
        <strain evidence="8 9">DSM 13116</strain>
    </source>
</reference>
<dbReference type="SUPFAM" id="SSF53383">
    <property type="entry name" value="PLP-dependent transferases"/>
    <property type="match status" value="1"/>
</dbReference>
<dbReference type="OrthoDB" id="9801052at2"/>
<evidence type="ECO:0000256" key="3">
    <source>
        <dbReference type="ARBA" id="ARBA00008981"/>
    </source>
</evidence>
<dbReference type="UniPathway" id="UPA00251">
    <property type="reaction ID" value="UER00317"/>
</dbReference>
<dbReference type="NCBIfam" id="TIGR00713">
    <property type="entry name" value="hemL"/>
    <property type="match status" value="1"/>
</dbReference>
<evidence type="ECO:0000256" key="4">
    <source>
        <dbReference type="ARBA" id="ARBA00022898"/>
    </source>
</evidence>
<keyword evidence="9" id="KW-1185">Reference proteome</keyword>
<comment type="subcellular location">
    <subcellularLocation>
        <location evidence="7">Cytoplasm</location>
    </subcellularLocation>
</comment>
<dbReference type="Proteomes" id="UP000198324">
    <property type="component" value="Unassembled WGS sequence"/>
</dbReference>
<dbReference type="HAMAP" id="MF_00375">
    <property type="entry name" value="HemL_aminotrans_3"/>
    <property type="match status" value="1"/>
</dbReference>
<dbReference type="InterPro" id="IPR049704">
    <property type="entry name" value="Aminotrans_3_PPA_site"/>
</dbReference>
<dbReference type="Gene3D" id="3.90.1150.10">
    <property type="entry name" value="Aspartate Aminotransferase, domain 1"/>
    <property type="match status" value="1"/>
</dbReference>
<dbReference type="InterPro" id="IPR015421">
    <property type="entry name" value="PyrdxlP-dep_Trfase_major"/>
</dbReference>
<keyword evidence="4 7" id="KW-0663">Pyridoxal phosphate</keyword>
<dbReference type="InterPro" id="IPR005814">
    <property type="entry name" value="Aminotrans_3"/>
</dbReference>
<comment type="subunit">
    <text evidence="7">Homodimer.</text>
</comment>
<gene>
    <name evidence="7" type="primary">hemL</name>
    <name evidence="8" type="ORF">SAMN04488503_2539</name>
</gene>
<evidence type="ECO:0000256" key="6">
    <source>
        <dbReference type="ARBA" id="ARBA00023244"/>
    </source>
</evidence>
<accession>A0A239BF42</accession>
<dbReference type="Gene3D" id="3.40.640.10">
    <property type="entry name" value="Type I PLP-dependent aspartate aminotransferase-like (Major domain)"/>
    <property type="match status" value="1"/>
</dbReference>
<dbReference type="InterPro" id="IPR004639">
    <property type="entry name" value="4pyrrol_synth_GluAld_NH2Trfase"/>
</dbReference>
<evidence type="ECO:0000256" key="1">
    <source>
        <dbReference type="ARBA" id="ARBA00001933"/>
    </source>
</evidence>
<dbReference type="FunFam" id="3.40.640.10:FF:000021">
    <property type="entry name" value="Glutamate-1-semialdehyde 2,1-aminomutase"/>
    <property type="match status" value="1"/>
</dbReference>
<sequence>MTSTSQAYFERAQNILPGGVNSPVRACKSVGCEPVFIDRAAGSRMWSVDGEEFIDYVMSWGPMLLGHADKAVEEAAVAAARKGASFGAPCPAEVELGELIREIMPGMELLRMVSSGTEATMSAVRLARGFTGRAKVLKFDGCYHGHSDGFLVSAGSGVATLCIPGTPGVPDAIAGLTLLAPYNDLAGVEAQFQAHGGDIACVIVEPVAGNVGLIPPAPGFLEGLREICTRHGALLIFDEVISGFRAALGGAQQRFGVRPDLTTLGKIIGGGFPVGCYGGRKEIMAHIAPSGPVYQAGTLSGNPVAMAAGLATLKRLAAQDYAALERRTAAFAGELADILRAKGRDIVLNQLASMFTLFFTKTPVTDYATAKTSDNAAYGEFYRQMRAHGVNLAPSGFECAFTSFAHSDADLEATLKAARAVQI</sequence>
<dbReference type="GO" id="GO:0042286">
    <property type="term" value="F:glutamate-1-semialdehyde 2,1-aminomutase activity"/>
    <property type="evidence" value="ECO:0007669"/>
    <property type="project" value="UniProtKB-UniRule"/>
</dbReference>
<dbReference type="InterPro" id="IPR015422">
    <property type="entry name" value="PyrdxlP-dep_Trfase_small"/>
</dbReference>
<dbReference type="GO" id="GO:0005737">
    <property type="term" value="C:cytoplasm"/>
    <property type="evidence" value="ECO:0007669"/>
    <property type="project" value="UniProtKB-SubCell"/>
</dbReference>
<dbReference type="PANTHER" id="PTHR43713">
    <property type="entry name" value="GLUTAMATE-1-SEMIALDEHYDE 2,1-AMINOMUTASE"/>
    <property type="match status" value="1"/>
</dbReference>
<evidence type="ECO:0000256" key="2">
    <source>
        <dbReference type="ARBA" id="ARBA00004819"/>
    </source>
</evidence>
<dbReference type="RefSeq" id="WP_089274750.1">
    <property type="nucleotide sequence ID" value="NZ_FZOC01000005.1"/>
</dbReference>
<comment type="pathway">
    <text evidence="2">Porphyrin-containing compound metabolism; protoporphyrin-IX biosynthesis; 5-aminolevulinate from L-glutamyl-tRNA(Glu): step 2/2.</text>
</comment>
<name>A0A239BF42_9BACT</name>
<dbReference type="InterPro" id="IPR015424">
    <property type="entry name" value="PyrdxlP-dep_Trfase"/>
</dbReference>
<evidence type="ECO:0000256" key="5">
    <source>
        <dbReference type="ARBA" id="ARBA00023235"/>
    </source>
</evidence>
<organism evidence="8 9">
    <name type="scientific">Humidesulfovibrio mexicanus</name>
    <dbReference type="NCBI Taxonomy" id="147047"/>
    <lineage>
        <taxon>Bacteria</taxon>
        <taxon>Pseudomonadati</taxon>
        <taxon>Thermodesulfobacteriota</taxon>
        <taxon>Desulfovibrionia</taxon>
        <taxon>Desulfovibrionales</taxon>
        <taxon>Desulfovibrionaceae</taxon>
        <taxon>Humidesulfovibrio</taxon>
    </lineage>
</organism>